<feature type="domain" description="Beta-lactamase-related" evidence="2">
    <location>
        <begin position="143"/>
        <end position="480"/>
    </location>
</feature>
<dbReference type="Proteomes" id="UP000292935">
    <property type="component" value="Unassembled WGS sequence"/>
</dbReference>
<dbReference type="InterPro" id="IPR001466">
    <property type="entry name" value="Beta-lactam-related"/>
</dbReference>
<sequence length="625" mass="65762">MSTSGACGHHHGACDRIRTPSSGHGRKRRLFCPLLSSHTDLWDRSPWLRLQQARKPWLRRRIVNGGSDMNGKSGTNQGMVRVVAVTAVAVLALGVTACTAGTTDEPSPSGSVVALGEAPNQDVVELYTDRDTAVAAAVDALPRFIEKALEQTGVPGAAVAVVSNGEVVFEEGYGVRDVSTGEPVSVDTVFQIASLSKPLSSSIAAKAITEDADLSWEDPVVEYLPDFALNDPYVTEHGKIADYFSHRTGIPTGGGDDLEDIGFDVDYIMAHMNQIPLASFRDTYQYSNFGLTVGGEAVAASRGQTWAQTANELLFEPLGMTSTTTVHDDYLAADDRAAMHARTGEGQYEQLFDRDADAEAPAGGVASTAGDIAKWMNMVLANGEVDGAEFIDPLVLAKTYSAHSITGGDAKDLTSRTSHYGFGTNVGATVTGRVSISHSGAFGWGSATNATMIPDLDLGIVVLTNGAPSGVPEAVVSEFVDLVQFGEETRPWLDLWPGVFEHFSDPAGDLVGEEPPADGAAAGPAADYVGTYTSPYFGDFVVTEDNGTLTGALGPEGGYTFEIDPWDGDTLSFVPTGENALPGSLSSAVFVREGGQITGVTLTYFNKFPAPGQEPNGLGVFTRAG</sequence>
<dbReference type="Pfam" id="PF00144">
    <property type="entry name" value="Beta-lactamase"/>
    <property type="match status" value="1"/>
</dbReference>
<feature type="domain" description="Peptidase S12 Pab87-related C-terminal" evidence="3">
    <location>
        <begin position="515"/>
        <end position="603"/>
    </location>
</feature>
<evidence type="ECO:0000313" key="5">
    <source>
        <dbReference type="Proteomes" id="UP000292935"/>
    </source>
</evidence>
<dbReference type="Gene3D" id="3.40.710.10">
    <property type="entry name" value="DD-peptidase/beta-lactamase superfamily"/>
    <property type="match status" value="1"/>
</dbReference>
<dbReference type="InterPro" id="IPR021860">
    <property type="entry name" value="Peptidase_S12_Pab87-rel_C"/>
</dbReference>
<evidence type="ECO:0000259" key="2">
    <source>
        <dbReference type="Pfam" id="PF00144"/>
    </source>
</evidence>
<dbReference type="OrthoDB" id="5377981at2"/>
<dbReference type="Pfam" id="PF11954">
    <property type="entry name" value="DUF3471"/>
    <property type="match status" value="1"/>
</dbReference>
<dbReference type="PANTHER" id="PTHR46825:SF15">
    <property type="entry name" value="BETA-LACTAMASE-RELATED DOMAIN-CONTAINING PROTEIN"/>
    <property type="match status" value="1"/>
</dbReference>
<feature type="region of interest" description="Disordered" evidence="1">
    <location>
        <begin position="1"/>
        <end position="24"/>
    </location>
</feature>
<keyword evidence="4" id="KW-0378">Hydrolase</keyword>
<evidence type="ECO:0000313" key="4">
    <source>
        <dbReference type="EMBL" id="RXZ46726.1"/>
    </source>
</evidence>
<organism evidence="4 5">
    <name type="scientific">Agromyces fucosus</name>
    <dbReference type="NCBI Taxonomy" id="41985"/>
    <lineage>
        <taxon>Bacteria</taxon>
        <taxon>Bacillati</taxon>
        <taxon>Actinomycetota</taxon>
        <taxon>Actinomycetes</taxon>
        <taxon>Micrococcales</taxon>
        <taxon>Microbacteriaceae</taxon>
        <taxon>Agromyces</taxon>
    </lineage>
</organism>
<dbReference type="InterPro" id="IPR050491">
    <property type="entry name" value="AmpC-like"/>
</dbReference>
<dbReference type="InterPro" id="IPR012338">
    <property type="entry name" value="Beta-lactam/transpept-like"/>
</dbReference>
<reference evidence="4 5" key="1">
    <citation type="submission" date="2019-01" db="EMBL/GenBank/DDBJ databases">
        <authorList>
            <person name="Li J."/>
        </authorList>
    </citation>
    <scope>NUCLEOTIDE SEQUENCE [LARGE SCALE GENOMIC DNA]</scope>
    <source>
        <strain evidence="4 5">CCUG 35506</strain>
    </source>
</reference>
<accession>A0A4Q2JJJ5</accession>
<name>A0A4Q2JJJ5_9MICO</name>
<dbReference type="AlphaFoldDB" id="A0A4Q2JJJ5"/>
<keyword evidence="5" id="KW-1185">Reference proteome</keyword>
<comment type="caution">
    <text evidence="4">The sequence shown here is derived from an EMBL/GenBank/DDBJ whole genome shotgun (WGS) entry which is preliminary data.</text>
</comment>
<dbReference type="SUPFAM" id="SSF56601">
    <property type="entry name" value="beta-lactamase/transpeptidase-like"/>
    <property type="match status" value="1"/>
</dbReference>
<protein>
    <submittedName>
        <fullName evidence="4">Serine hydrolase</fullName>
    </submittedName>
</protein>
<proteinExistence type="predicted"/>
<evidence type="ECO:0000256" key="1">
    <source>
        <dbReference type="SAM" id="MobiDB-lite"/>
    </source>
</evidence>
<dbReference type="GO" id="GO:0016787">
    <property type="term" value="F:hydrolase activity"/>
    <property type="evidence" value="ECO:0007669"/>
    <property type="project" value="UniProtKB-KW"/>
</dbReference>
<evidence type="ECO:0000259" key="3">
    <source>
        <dbReference type="Pfam" id="PF11954"/>
    </source>
</evidence>
<gene>
    <name evidence="4" type="ORF">ESP57_17845</name>
</gene>
<dbReference type="PANTHER" id="PTHR46825">
    <property type="entry name" value="D-ALANYL-D-ALANINE-CARBOXYPEPTIDASE/ENDOPEPTIDASE AMPH"/>
    <property type="match status" value="1"/>
</dbReference>
<dbReference type="Gene3D" id="2.40.128.600">
    <property type="match status" value="1"/>
</dbReference>
<dbReference type="EMBL" id="SDPO01000004">
    <property type="protein sequence ID" value="RXZ46726.1"/>
    <property type="molecule type" value="Genomic_DNA"/>
</dbReference>